<dbReference type="GO" id="GO:0033627">
    <property type="term" value="P:cell adhesion mediated by integrin"/>
    <property type="evidence" value="ECO:0007669"/>
    <property type="project" value="TreeGrafter"/>
</dbReference>
<dbReference type="Gene3D" id="2.130.10.130">
    <property type="entry name" value="Integrin alpha, N-terminal"/>
    <property type="match status" value="6"/>
</dbReference>
<dbReference type="AlphaFoldDB" id="A0A956RQG2"/>
<organism evidence="4 5">
    <name type="scientific">Eiseniibacteriota bacterium</name>
    <dbReference type="NCBI Taxonomy" id="2212470"/>
    <lineage>
        <taxon>Bacteria</taxon>
        <taxon>Candidatus Eiseniibacteriota</taxon>
    </lineage>
</organism>
<evidence type="ECO:0000313" key="5">
    <source>
        <dbReference type="Proteomes" id="UP000697710"/>
    </source>
</evidence>
<protein>
    <submittedName>
        <fullName evidence="4">FG-GAP repeat protein</fullName>
    </submittedName>
</protein>
<dbReference type="PROSITE" id="PS51470">
    <property type="entry name" value="FG_GAP"/>
    <property type="match status" value="6"/>
</dbReference>
<dbReference type="SMART" id="SM00191">
    <property type="entry name" value="Int_alpha"/>
    <property type="match status" value="10"/>
</dbReference>
<dbReference type="PRINTS" id="PR01185">
    <property type="entry name" value="INTEGRINA"/>
</dbReference>
<keyword evidence="2" id="KW-0677">Repeat</keyword>
<dbReference type="EMBL" id="JAGQHR010000826">
    <property type="protein sequence ID" value="MCA9729746.1"/>
    <property type="molecule type" value="Genomic_DNA"/>
</dbReference>
<dbReference type="GO" id="GO:0098609">
    <property type="term" value="P:cell-cell adhesion"/>
    <property type="evidence" value="ECO:0007669"/>
    <property type="project" value="TreeGrafter"/>
</dbReference>
<proteinExistence type="predicted"/>
<dbReference type="PANTHER" id="PTHR23220">
    <property type="entry name" value="INTEGRIN ALPHA"/>
    <property type="match status" value="1"/>
</dbReference>
<reference evidence="4" key="2">
    <citation type="journal article" date="2021" name="Microbiome">
        <title>Successional dynamics and alternative stable states in a saline activated sludge microbial community over 9 years.</title>
        <authorList>
            <person name="Wang Y."/>
            <person name="Ye J."/>
            <person name="Ju F."/>
            <person name="Liu L."/>
            <person name="Boyd J.A."/>
            <person name="Deng Y."/>
            <person name="Parks D.H."/>
            <person name="Jiang X."/>
            <person name="Yin X."/>
            <person name="Woodcroft B.J."/>
            <person name="Tyson G.W."/>
            <person name="Hugenholtz P."/>
            <person name="Polz M.F."/>
            <person name="Zhang T."/>
        </authorList>
    </citation>
    <scope>NUCLEOTIDE SEQUENCE</scope>
    <source>
        <strain evidence="4">HKST-UBA01</strain>
    </source>
</reference>
<dbReference type="InterPro" id="IPR000413">
    <property type="entry name" value="Integrin_alpha"/>
</dbReference>
<evidence type="ECO:0000256" key="2">
    <source>
        <dbReference type="ARBA" id="ARBA00022737"/>
    </source>
</evidence>
<dbReference type="GO" id="GO:0008305">
    <property type="term" value="C:integrin complex"/>
    <property type="evidence" value="ECO:0007669"/>
    <property type="project" value="InterPro"/>
</dbReference>
<feature type="non-terminal residue" evidence="4">
    <location>
        <position position="1"/>
    </location>
</feature>
<dbReference type="GO" id="GO:0009897">
    <property type="term" value="C:external side of plasma membrane"/>
    <property type="evidence" value="ECO:0007669"/>
    <property type="project" value="TreeGrafter"/>
</dbReference>
<keyword evidence="1" id="KW-0732">Signal</keyword>
<dbReference type="SUPFAM" id="SSF69318">
    <property type="entry name" value="Integrin alpha N-terminal domain"/>
    <property type="match status" value="3"/>
</dbReference>
<dbReference type="GO" id="GO:0007229">
    <property type="term" value="P:integrin-mediated signaling pathway"/>
    <property type="evidence" value="ECO:0007669"/>
    <property type="project" value="TreeGrafter"/>
</dbReference>
<evidence type="ECO:0000256" key="1">
    <source>
        <dbReference type="ARBA" id="ARBA00022729"/>
    </source>
</evidence>
<name>A0A956RQG2_UNCEI</name>
<evidence type="ECO:0000313" key="4">
    <source>
        <dbReference type="EMBL" id="MCA9729746.1"/>
    </source>
</evidence>
<keyword evidence="3" id="KW-0325">Glycoprotein</keyword>
<gene>
    <name evidence="4" type="ORF">KC729_18835</name>
</gene>
<dbReference type="Pfam" id="PF01839">
    <property type="entry name" value="FG-GAP"/>
    <property type="match status" value="7"/>
</dbReference>
<reference evidence="4" key="1">
    <citation type="submission" date="2020-04" db="EMBL/GenBank/DDBJ databases">
        <authorList>
            <person name="Zhang T."/>
        </authorList>
    </citation>
    <scope>NUCLEOTIDE SEQUENCE</scope>
    <source>
        <strain evidence="4">HKST-UBA01</strain>
    </source>
</reference>
<comment type="caution">
    <text evidence="4">The sequence shown here is derived from an EMBL/GenBank/DDBJ whole genome shotgun (WGS) entry which is preliminary data.</text>
</comment>
<accession>A0A956RQG2</accession>
<dbReference type="GO" id="GO:0005178">
    <property type="term" value="F:integrin binding"/>
    <property type="evidence" value="ECO:0007669"/>
    <property type="project" value="TreeGrafter"/>
</dbReference>
<evidence type="ECO:0000256" key="3">
    <source>
        <dbReference type="ARBA" id="ARBA00023180"/>
    </source>
</evidence>
<dbReference type="PANTHER" id="PTHR23220:SF122">
    <property type="entry name" value="INTEGRIN ALPHA-PS1"/>
    <property type="match status" value="1"/>
</dbReference>
<dbReference type="GO" id="GO:0007160">
    <property type="term" value="P:cell-matrix adhesion"/>
    <property type="evidence" value="ECO:0007669"/>
    <property type="project" value="TreeGrafter"/>
</dbReference>
<sequence>AVGAPRADNARGTVFVFGGTIDGLPGTEDVLIPGPAEGSWFGTSISGGDINGDGFADMIVGAPFYTFDYFEEGRIEFYLGGPLGVVPLAADAFEGNSTGALAGMSVGFAGDMNGDGFGDVIIGAPGYDAGSGAIEDGGLVAVYAGTSSGLRPLHVLLAHVGLEAGARLGASVGTAGDLDGDGRADIVYGAPDAVGELGADDGVLYVSGMRDGDIETKETILAPDDQSDFGAACIGAGDIDGDGFSDIVTGDPTARTDAVRILYGRPRSHAELANPVHTFPGGLDFERFGASLAWADVDADGHSDLISAAPGYDIPGAPDAGRVTCRLGGPQGLASTPNTTIDGYYADSGLGASLARAGDVDGDGYDDVLIGSPSGLTPNPTIEAALFRGGPSGLGSNPSWFAGGFPRSAGFGTSVCGAGDVNGDGFADVLIGAPLASLPTSGEGAIYLYLGSATGLPTNPSWSFEGDLSFRSVGYKVAGTGDFDQDGFSDVAVLALDSSLSLVALVFNGSATGFGSVPDDVLSAGPVPGGGASLAVDGDVNGDGYSDVLVGDTGANLGGQQVGAVHAWFGGPGGFSVSPNATWYGPEPSVGFGNGITYAGDLDFDGKSDFAVAEQSEIEFEQQGVYVVASRHPGVLTLVASDIGTQVGAGIAGTGDVNADGVPDLAIGAPGFGGGGTSRGVVWILTPGGDYGISHRVAPILVDDPGVVLVPFLGTSDSNNRLRFLLENKTPEGRSRAFHEIEV</sequence>
<feature type="non-terminal residue" evidence="4">
    <location>
        <position position="743"/>
    </location>
</feature>
<dbReference type="InterPro" id="IPR013519">
    <property type="entry name" value="Int_alpha_beta-p"/>
</dbReference>
<dbReference type="InterPro" id="IPR028994">
    <property type="entry name" value="Integrin_alpha_N"/>
</dbReference>
<dbReference type="InterPro" id="IPR013517">
    <property type="entry name" value="FG-GAP"/>
</dbReference>
<dbReference type="Proteomes" id="UP000697710">
    <property type="component" value="Unassembled WGS sequence"/>
</dbReference>